<dbReference type="OrthoDB" id="9808564at2"/>
<comment type="similarity">
    <text evidence="6">Belongs to the fabD family.</text>
</comment>
<dbReference type="PANTHER" id="PTHR42681:SF1">
    <property type="entry name" value="MALONYL-COA-ACYL CARRIER PROTEIN TRANSACYLASE, MITOCHONDRIAL"/>
    <property type="match status" value="1"/>
</dbReference>
<dbReference type="Proteomes" id="UP000000718">
    <property type="component" value="Chromosome"/>
</dbReference>
<dbReference type="Gene3D" id="3.40.366.10">
    <property type="entry name" value="Malonyl-Coenzyme A Acyl Carrier Protein, domain 2"/>
    <property type="match status" value="1"/>
</dbReference>
<dbReference type="PANTHER" id="PTHR42681">
    <property type="entry name" value="MALONYL-COA-ACYL CARRIER PROTEIN TRANSACYLASE, MITOCHONDRIAL"/>
    <property type="match status" value="1"/>
</dbReference>
<dbReference type="STRING" id="289376.THEYE_A1586"/>
<dbReference type="InterPro" id="IPR016036">
    <property type="entry name" value="Malonyl_transacylase_ACP-bd"/>
</dbReference>
<dbReference type="EnsemblBacteria" id="ACI21684">
    <property type="protein sequence ID" value="ACI21684"/>
    <property type="gene ID" value="THEYE_A1638"/>
</dbReference>
<dbReference type="FunFam" id="3.30.70.250:FF:000001">
    <property type="entry name" value="Malonyl CoA-acyl carrier protein transacylase"/>
    <property type="match status" value="1"/>
</dbReference>
<dbReference type="Gene3D" id="3.30.70.250">
    <property type="entry name" value="Malonyl-CoA ACP transacylase, ACP-binding"/>
    <property type="match status" value="1"/>
</dbReference>
<keyword evidence="4 6" id="KW-0012">Acyltransferase</keyword>
<protein>
    <recommendedName>
        <fullName evidence="2 6">Malonyl CoA-acyl carrier protein transacylase</fullName>
        <ecNumber evidence="1 6">2.3.1.39</ecNumber>
    </recommendedName>
</protein>
<evidence type="ECO:0000313" key="9">
    <source>
        <dbReference type="EMBL" id="ACI21381.1"/>
    </source>
</evidence>
<reference evidence="11" key="1">
    <citation type="submission" date="2008-08" db="EMBL/GenBank/DDBJ databases">
        <title>The complete genome sequence of Thermodesulfovibrio yellowstonii strain ATCC 51303 / DSM 11347 / YP87.</title>
        <authorList>
            <person name="Dodson R.J."/>
            <person name="Durkin A.S."/>
            <person name="Wu M."/>
            <person name="Eisen J."/>
            <person name="Sutton G."/>
        </authorList>
    </citation>
    <scope>NUCLEOTIDE SEQUENCE [LARGE SCALE GENOMIC DNA]</scope>
    <source>
        <strain evidence="11">ATCC 51303 / DSM 11347 / YP87</strain>
    </source>
</reference>
<dbReference type="EMBL" id="CP001147">
    <property type="protein sequence ID" value="ACI21684.1"/>
    <property type="molecule type" value="Genomic_DNA"/>
</dbReference>
<evidence type="ECO:0000256" key="1">
    <source>
        <dbReference type="ARBA" id="ARBA00013258"/>
    </source>
</evidence>
<dbReference type="eggNOG" id="COG0331">
    <property type="taxonomic scope" value="Bacteria"/>
</dbReference>
<organism evidence="9 11">
    <name type="scientific">Thermodesulfovibrio yellowstonii (strain ATCC 51303 / DSM 11347 / YP87)</name>
    <dbReference type="NCBI Taxonomy" id="289376"/>
    <lineage>
        <taxon>Bacteria</taxon>
        <taxon>Pseudomonadati</taxon>
        <taxon>Nitrospirota</taxon>
        <taxon>Thermodesulfovibrionia</taxon>
        <taxon>Thermodesulfovibrionales</taxon>
        <taxon>Thermodesulfovibrionaceae</taxon>
        <taxon>Thermodesulfovibrio</taxon>
    </lineage>
</organism>
<dbReference type="GO" id="GO:0004314">
    <property type="term" value="F:[acyl-carrier-protein] S-malonyltransferase activity"/>
    <property type="evidence" value="ECO:0000318"/>
    <property type="project" value="GO_Central"/>
</dbReference>
<dbReference type="SMART" id="SM00827">
    <property type="entry name" value="PKS_AT"/>
    <property type="match status" value="1"/>
</dbReference>
<evidence type="ECO:0000259" key="8">
    <source>
        <dbReference type="SMART" id="SM00827"/>
    </source>
</evidence>
<dbReference type="InterPro" id="IPR004410">
    <property type="entry name" value="Malonyl_CoA-ACP_transAc_FabD"/>
</dbReference>
<dbReference type="InterPro" id="IPR014043">
    <property type="entry name" value="Acyl_transferase_dom"/>
</dbReference>
<dbReference type="SUPFAM" id="SSF55048">
    <property type="entry name" value="Probable ACP-binding domain of malonyl-CoA ACP transacylase"/>
    <property type="match status" value="1"/>
</dbReference>
<feature type="active site" evidence="7">
    <location>
        <position position="194"/>
    </location>
</feature>
<dbReference type="InterPro" id="IPR024925">
    <property type="entry name" value="Malonyl_CoA-ACP_transAc"/>
</dbReference>
<evidence type="ECO:0000256" key="6">
    <source>
        <dbReference type="PIRNR" id="PIRNR000446"/>
    </source>
</evidence>
<accession>B5YGI3</accession>
<dbReference type="InterPro" id="IPR050858">
    <property type="entry name" value="Mal-CoA-ACP_Trans/PKS_FabD"/>
</dbReference>
<evidence type="ECO:0000313" key="11">
    <source>
        <dbReference type="Proteomes" id="UP000000718"/>
    </source>
</evidence>
<evidence type="ECO:0000256" key="7">
    <source>
        <dbReference type="PIRSR" id="PIRSR000446-1"/>
    </source>
</evidence>
<comment type="catalytic activity">
    <reaction evidence="5 6">
        <text>holo-[ACP] + malonyl-CoA = malonyl-[ACP] + CoA</text>
        <dbReference type="Rhea" id="RHEA:41792"/>
        <dbReference type="Rhea" id="RHEA-COMP:9623"/>
        <dbReference type="Rhea" id="RHEA-COMP:9685"/>
        <dbReference type="ChEBI" id="CHEBI:57287"/>
        <dbReference type="ChEBI" id="CHEBI:57384"/>
        <dbReference type="ChEBI" id="CHEBI:64479"/>
        <dbReference type="ChEBI" id="CHEBI:78449"/>
        <dbReference type="EC" id="2.3.1.39"/>
    </reaction>
</comment>
<dbReference type="GO" id="GO:0006633">
    <property type="term" value="P:fatty acid biosynthetic process"/>
    <property type="evidence" value="ECO:0000318"/>
    <property type="project" value="GO_Central"/>
</dbReference>
<dbReference type="Pfam" id="PF00698">
    <property type="entry name" value="Acyl_transf_1"/>
    <property type="match status" value="1"/>
</dbReference>
<proteinExistence type="inferred from homology"/>
<feature type="active site" evidence="7">
    <location>
        <position position="86"/>
    </location>
</feature>
<gene>
    <name evidence="9" type="primary">fabD</name>
    <name evidence="10" type="synonym">fabD2</name>
    <name evidence="9" type="ordered locus">THEYE_A1586</name>
    <name evidence="10" type="ordered locus">THEYE_A1638</name>
</gene>
<evidence type="ECO:0000256" key="2">
    <source>
        <dbReference type="ARBA" id="ARBA00018953"/>
    </source>
</evidence>
<reference evidence="9 11" key="3">
    <citation type="journal article" date="2015" name="Genome Announc.">
        <title>Genome Sequence of the Sulfate-Reducing Thermophilic Bacterium Thermodesulfovibrio yellowstonii Strain DSM 11347T (Phylum Nitrospirae).</title>
        <authorList>
            <person name="Bhatnagar S."/>
            <person name="Badger J.H."/>
            <person name="Madupu R."/>
            <person name="Khouri H.M."/>
            <person name="O'Connor E.M."/>
            <person name="Robb F.T."/>
            <person name="Ward N.L."/>
            <person name="Eisen J.A."/>
        </authorList>
    </citation>
    <scope>NUCLEOTIDE SEQUENCE [LARGE SCALE GENOMIC DNA]</scope>
    <source>
        <strain evidence="11">ATCC 51303 / DSM 11347 / YP87</strain>
        <strain evidence="9">DSM 11347</strain>
    </source>
</reference>
<sequence>MIAFVFPGQGSQYVGMGKELISIAKDLFDKASEFAGFDIYKLCNEGPAEELQKTENTQPAILTVSYTLLRETLRFGINPQYVAGHSLGEYTAAVAANVLDFGDAVKIVRQRGLLMAQAQPEGKGAMAAVLGLDNNIVKEICKNVTAGYVDVANFNCPGQVVISGESEAVKKASEVAKQKGAKRVIMLGVSVPSHCLLMKEASEKLKEFISQFKFNDAKIPVVTNVDAKEKSGASEIVDALIKQLYSPVYWQDSVKYMISKGVNTFIEIGPGKVLAGLIRRIDETVKVFNVENMNDLEKILNNVEL</sequence>
<dbReference type="FunCoup" id="B5YGI3">
    <property type="interactions" value="449"/>
</dbReference>
<evidence type="ECO:0000313" key="10">
    <source>
        <dbReference type="EMBL" id="ACI21684.1"/>
    </source>
</evidence>
<evidence type="ECO:0000256" key="5">
    <source>
        <dbReference type="ARBA" id="ARBA00048462"/>
    </source>
</evidence>
<reference evidence="9" key="2">
    <citation type="submission" date="2008-08" db="EMBL/GenBank/DDBJ databases">
        <authorList>
            <person name="Dodson R.J."/>
            <person name="Durkin A.S."/>
            <person name="Wu M."/>
            <person name="Eisen J."/>
            <person name="Sutton G."/>
        </authorList>
    </citation>
    <scope>NUCLEOTIDE SEQUENCE</scope>
    <source>
        <strain evidence="9">DSM 11347</strain>
    </source>
</reference>
<dbReference type="InterPro" id="IPR016035">
    <property type="entry name" value="Acyl_Trfase/lysoPLipase"/>
</dbReference>
<dbReference type="HOGENOM" id="CLU_030558_0_1_0"/>
<evidence type="ECO:0000256" key="3">
    <source>
        <dbReference type="ARBA" id="ARBA00022679"/>
    </source>
</evidence>
<dbReference type="GO" id="GO:0005829">
    <property type="term" value="C:cytosol"/>
    <property type="evidence" value="ECO:0000318"/>
    <property type="project" value="GO_Central"/>
</dbReference>
<dbReference type="EMBL" id="CP001147">
    <property type="protein sequence ID" value="ACI21381.1"/>
    <property type="molecule type" value="Genomic_DNA"/>
</dbReference>
<dbReference type="InterPro" id="IPR001227">
    <property type="entry name" value="Ac_transferase_dom_sf"/>
</dbReference>
<name>B5YGI3_THEYD</name>
<dbReference type="KEGG" id="tye:THEYE_A1586"/>
<dbReference type="KEGG" id="tye:THEYE_A1638"/>
<dbReference type="SUPFAM" id="SSF52151">
    <property type="entry name" value="FabD/lysophospholipase-like"/>
    <property type="match status" value="1"/>
</dbReference>
<keyword evidence="3 6" id="KW-0808">Transferase</keyword>
<dbReference type="EC" id="2.3.1.39" evidence="1 6"/>
<dbReference type="NCBIfam" id="TIGR00128">
    <property type="entry name" value="fabD"/>
    <property type="match status" value="1"/>
</dbReference>
<dbReference type="PIRSF" id="PIRSF000446">
    <property type="entry name" value="Mct"/>
    <property type="match status" value="1"/>
</dbReference>
<feature type="domain" description="Malonyl-CoA:ACP transacylase (MAT)" evidence="8">
    <location>
        <begin position="5"/>
        <end position="295"/>
    </location>
</feature>
<dbReference type="RefSeq" id="WP_012546099.1">
    <property type="nucleotide sequence ID" value="NC_011296.1"/>
</dbReference>
<dbReference type="PATRIC" id="fig|289376.4.peg.1543"/>
<keyword evidence="11" id="KW-1185">Reference proteome</keyword>
<evidence type="ECO:0000256" key="4">
    <source>
        <dbReference type="ARBA" id="ARBA00023315"/>
    </source>
</evidence>
<dbReference type="AlphaFoldDB" id="B5YGI3"/>
<dbReference type="EnsemblBacteria" id="ACI21381">
    <property type="protein sequence ID" value="ACI21381"/>
    <property type="gene ID" value="THEYE_A1586"/>
</dbReference>